<dbReference type="EMBL" id="WMBQ01000001">
    <property type="protein sequence ID" value="MTD93718.1"/>
    <property type="molecule type" value="Genomic_DNA"/>
</dbReference>
<evidence type="ECO:0000313" key="2">
    <source>
        <dbReference type="Proteomes" id="UP000440694"/>
    </source>
</evidence>
<dbReference type="RefSeq" id="WP_154738232.1">
    <property type="nucleotide sequence ID" value="NZ_WMBQ01000001.1"/>
</dbReference>
<dbReference type="AlphaFoldDB" id="A0A6I3KGU0"/>
<proteinExistence type="predicted"/>
<organism evidence="1 2">
    <name type="scientific">Hyphomicrobium album</name>
    <dbReference type="NCBI Taxonomy" id="2665159"/>
    <lineage>
        <taxon>Bacteria</taxon>
        <taxon>Pseudomonadati</taxon>
        <taxon>Pseudomonadota</taxon>
        <taxon>Alphaproteobacteria</taxon>
        <taxon>Hyphomicrobiales</taxon>
        <taxon>Hyphomicrobiaceae</taxon>
        <taxon>Hyphomicrobium</taxon>
    </lineage>
</organism>
<sequence length="71" mass="7942">MRFHKAKVLSKPEADRIIGRENTAVTDVVVVSRGDRFYDVRAMTQSEIDAFIADLARAEHTELQAAARLPS</sequence>
<name>A0A6I3KGU0_9HYPH</name>
<accession>A0A6I3KGU0</accession>
<comment type="caution">
    <text evidence="1">The sequence shown here is derived from an EMBL/GenBank/DDBJ whole genome shotgun (WGS) entry which is preliminary data.</text>
</comment>
<evidence type="ECO:0000313" key="1">
    <source>
        <dbReference type="EMBL" id="MTD93718.1"/>
    </source>
</evidence>
<gene>
    <name evidence="1" type="ORF">GIW81_05140</name>
</gene>
<keyword evidence="2" id="KW-1185">Reference proteome</keyword>
<dbReference type="Proteomes" id="UP000440694">
    <property type="component" value="Unassembled WGS sequence"/>
</dbReference>
<reference evidence="1 2" key="1">
    <citation type="submission" date="2019-11" db="EMBL/GenBank/DDBJ databases">
        <title>Identification of a novel strain.</title>
        <authorList>
            <person name="Xu Q."/>
            <person name="Wang G."/>
        </authorList>
    </citation>
    <scope>NUCLEOTIDE SEQUENCE [LARGE SCALE GENOMIC DNA]</scope>
    <source>
        <strain evidence="2">xq</strain>
    </source>
</reference>
<protein>
    <submittedName>
        <fullName evidence="1">Uncharacterized protein</fullName>
    </submittedName>
</protein>